<dbReference type="RefSeq" id="WP_218251517.1">
    <property type="nucleotide sequence ID" value="NZ_JABXWD010000056.1"/>
</dbReference>
<reference evidence="3 4" key="1">
    <citation type="journal article" date="2020" name="J Geophys Res Biogeosci">
        <title>Magnetotaxis as an Adaptation to Enable Bacterial Shuttling of Microbial Sulfur and Sulfur Cycling Across Aquatic Oxic#Anoxic Interfaces.</title>
        <authorList>
            <person name="Li J."/>
            <person name="Liu P."/>
            <person name="Wang J."/>
            <person name="Roberts A.P."/>
            <person name="Pan Y."/>
        </authorList>
    </citation>
    <scope>NUCLEOTIDE SEQUENCE [LARGE SCALE GENOMIC DNA]</scope>
    <source>
        <strain evidence="3 4">MYR-1_YQ</strain>
    </source>
</reference>
<dbReference type="InterPro" id="IPR030392">
    <property type="entry name" value="S74_ICA"/>
</dbReference>
<feature type="domain" description="Peptidase S74" evidence="2">
    <location>
        <begin position="7"/>
        <end position="105"/>
    </location>
</feature>
<organism evidence="3 4">
    <name type="scientific">Candidatus Magnetobacterium casense</name>
    <dbReference type="NCBI Taxonomy" id="1455061"/>
    <lineage>
        <taxon>Bacteria</taxon>
        <taxon>Pseudomonadati</taxon>
        <taxon>Nitrospirota</taxon>
        <taxon>Thermodesulfovibrionia</taxon>
        <taxon>Thermodesulfovibrionales</taxon>
        <taxon>Candidatus Magnetobacteriaceae</taxon>
        <taxon>Candidatus Magnetobacterium</taxon>
    </lineage>
</organism>
<name>A0ABS6RWB2_9BACT</name>
<keyword evidence="1" id="KW-0175">Coiled coil</keyword>
<evidence type="ECO:0000313" key="4">
    <source>
        <dbReference type="Proteomes" id="UP001196980"/>
    </source>
</evidence>
<proteinExistence type="predicted"/>
<dbReference type="PROSITE" id="PS51688">
    <property type="entry name" value="ICA"/>
    <property type="match status" value="1"/>
</dbReference>
<feature type="coiled-coil region" evidence="1">
    <location>
        <begin position="76"/>
        <end position="111"/>
    </location>
</feature>
<evidence type="ECO:0000313" key="3">
    <source>
        <dbReference type="EMBL" id="MBV6340902.1"/>
    </source>
</evidence>
<dbReference type="Proteomes" id="UP001196980">
    <property type="component" value="Unassembled WGS sequence"/>
</dbReference>
<gene>
    <name evidence="3" type="ORF">HWQ67_04835</name>
</gene>
<comment type="caution">
    <text evidence="3">The sequence shown here is derived from an EMBL/GenBank/DDBJ whole genome shotgun (WGS) entry which is preliminary data.</text>
</comment>
<evidence type="ECO:0000256" key="1">
    <source>
        <dbReference type="SAM" id="Coils"/>
    </source>
</evidence>
<accession>A0ABS6RWB2</accession>
<sequence>MDRTNASSCEYKKDIHSLTSEDAMLAFNKLEPVSFKYKTDDEQHIGFIAEDVPDIVATKDRKGLSTMDVVALLTKVVQEQQKMAQEQQKVVQEQQRTIAELKEEVKALKEKSQ</sequence>
<protein>
    <submittedName>
        <fullName evidence="3">Tail fiber domain-containing protein</fullName>
    </submittedName>
</protein>
<keyword evidence="4" id="KW-1185">Reference proteome</keyword>
<dbReference type="Pfam" id="PF13884">
    <property type="entry name" value="Peptidase_S74"/>
    <property type="match status" value="1"/>
</dbReference>
<dbReference type="EMBL" id="JABXWD010000056">
    <property type="protein sequence ID" value="MBV6340902.1"/>
    <property type="molecule type" value="Genomic_DNA"/>
</dbReference>
<evidence type="ECO:0000259" key="2">
    <source>
        <dbReference type="PROSITE" id="PS51688"/>
    </source>
</evidence>